<reference evidence="3" key="1">
    <citation type="journal article" date="2023" name="Mol. Phylogenet. Evol.">
        <title>Genome-scale phylogeny and comparative genomics of the fungal order Sordariales.</title>
        <authorList>
            <person name="Hensen N."/>
            <person name="Bonometti L."/>
            <person name="Westerberg I."/>
            <person name="Brannstrom I.O."/>
            <person name="Guillou S."/>
            <person name="Cros-Aarteil S."/>
            <person name="Calhoun S."/>
            <person name="Haridas S."/>
            <person name="Kuo A."/>
            <person name="Mondo S."/>
            <person name="Pangilinan J."/>
            <person name="Riley R."/>
            <person name="LaButti K."/>
            <person name="Andreopoulos B."/>
            <person name="Lipzen A."/>
            <person name="Chen C."/>
            <person name="Yan M."/>
            <person name="Daum C."/>
            <person name="Ng V."/>
            <person name="Clum A."/>
            <person name="Steindorff A."/>
            <person name="Ohm R.A."/>
            <person name="Martin F."/>
            <person name="Silar P."/>
            <person name="Natvig D.O."/>
            <person name="Lalanne C."/>
            <person name="Gautier V."/>
            <person name="Ament-Velasquez S.L."/>
            <person name="Kruys A."/>
            <person name="Hutchinson M.I."/>
            <person name="Powell A.J."/>
            <person name="Barry K."/>
            <person name="Miller A.N."/>
            <person name="Grigoriev I.V."/>
            <person name="Debuchy R."/>
            <person name="Gladieux P."/>
            <person name="Hiltunen Thoren M."/>
            <person name="Johannesson H."/>
        </authorList>
    </citation>
    <scope>NUCLEOTIDE SEQUENCE</scope>
    <source>
        <strain evidence="3">PSN309</strain>
    </source>
</reference>
<organism evidence="3 4">
    <name type="scientific">Podospora australis</name>
    <dbReference type="NCBI Taxonomy" id="1536484"/>
    <lineage>
        <taxon>Eukaryota</taxon>
        <taxon>Fungi</taxon>
        <taxon>Dikarya</taxon>
        <taxon>Ascomycota</taxon>
        <taxon>Pezizomycotina</taxon>
        <taxon>Sordariomycetes</taxon>
        <taxon>Sordariomycetidae</taxon>
        <taxon>Sordariales</taxon>
        <taxon>Podosporaceae</taxon>
        <taxon>Podospora</taxon>
    </lineage>
</organism>
<evidence type="ECO:0000259" key="2">
    <source>
        <dbReference type="Pfam" id="PF12708"/>
    </source>
</evidence>
<dbReference type="FunFam" id="2.160.20.10:FF:000049">
    <property type="entry name" value="Putative exo-beta-1,3-glucanase"/>
    <property type="match status" value="1"/>
</dbReference>
<gene>
    <name evidence="3" type="ORF">QBC35DRAFT_402536</name>
</gene>
<protein>
    <submittedName>
        <fullName evidence="3">Glucan endo-1,3-beta-glucosidase</fullName>
    </submittedName>
</protein>
<dbReference type="PANTHER" id="PTHR33928:SF2">
    <property type="entry name" value="PECTATE LYASE SUPERFAMILY PROTEIN DOMAIN-CONTAINING PROTEIN-RELATED"/>
    <property type="match status" value="1"/>
</dbReference>
<keyword evidence="1" id="KW-0732">Signal</keyword>
<evidence type="ECO:0000313" key="3">
    <source>
        <dbReference type="EMBL" id="KAK4190867.1"/>
    </source>
</evidence>
<dbReference type="CDD" id="cd23668">
    <property type="entry name" value="GH55_beta13glucanase-like"/>
    <property type="match status" value="1"/>
</dbReference>
<accession>A0AAN7ALV5</accession>
<evidence type="ECO:0000256" key="1">
    <source>
        <dbReference type="SAM" id="SignalP"/>
    </source>
</evidence>
<evidence type="ECO:0000313" key="4">
    <source>
        <dbReference type="Proteomes" id="UP001302126"/>
    </source>
</evidence>
<dbReference type="Proteomes" id="UP001302126">
    <property type="component" value="Unassembled WGS sequence"/>
</dbReference>
<dbReference type="InterPro" id="IPR011050">
    <property type="entry name" value="Pectin_lyase_fold/virulence"/>
</dbReference>
<dbReference type="InterPro" id="IPR012334">
    <property type="entry name" value="Pectin_lyas_fold"/>
</dbReference>
<feature type="signal peptide" evidence="1">
    <location>
        <begin position="1"/>
        <end position="16"/>
    </location>
</feature>
<keyword evidence="4" id="KW-1185">Reference proteome</keyword>
<sequence length="776" mass="83217">MMLIFSLLALVTAVKASAPFRNVAGYWYEQIEHNGISPTISNGANWTVFRNVKDYGAKGDGTTDDTAAIQQAINIGDSTGTRDSGRFGSTGQPAVVYFPQGTYLVKSTIRSAIGTVIAGDPTKLPTIKAAPTFTGAYLLYGHDQRYPGLIGFFQGVKNLILDSTSVPSTKAISLLEWSVSQNNLLSNVDFKMPLGASAHTGVLTQGMCSALIMNDLRFHGGGIGVQLTATQYHLKSLHFKDVKTGIRIVSLLQATAQGLTFDGCSVGIDASTGSSGMLNLIDSTATNTSVLVATAASLNNVSGSVVLENVNVDDSVSTTIKIGTTITLTGSVQPGYAWIRGNTYPSGARNTTTPVYSTGRLIPVTRPATLINATTKAYFTLPPPTYETFAISQVVNVKSVPSYPVHGDGVHDDTASLQSILNSAAETGKLVFFPHGIYLLSDTLVIPPNSRLVGEAWTQLSATGAKFADANKPRPMLQIGTREQEGTARVVQMSDFIFTVAEVLPGAVLMEVNLRGANPGDVGFWNCHFRVGGARGSTVRGERCARPEGCKAARLSLHLREESGSYWENVWSWTADHDLDGAEGNVYPGVAAGFLIEAKGGTWMLGMGVEHNVLYQVGIHQAENVFIGLQQGESAYWQGKGNTVLAPAPWTESLRESDPDFNWCADDEVEQCRMGLYQRISHSKNLNIYSSGFWNFVAGPERTMCTNDCQDNAALYESNEKMYVYGLTTINNKNLLLERGGSEGKEISVVATRVDNAGAAMDGFKTGTVAGYFRQS</sequence>
<feature type="chain" id="PRO_5042936256" evidence="1">
    <location>
        <begin position="17"/>
        <end position="776"/>
    </location>
</feature>
<feature type="domain" description="Rhamnogalacturonase A/B/Epimerase-like pectate lyase" evidence="2">
    <location>
        <begin position="399"/>
        <end position="462"/>
    </location>
</feature>
<dbReference type="SUPFAM" id="SSF51126">
    <property type="entry name" value="Pectin lyase-like"/>
    <property type="match status" value="2"/>
</dbReference>
<dbReference type="EMBL" id="MU864362">
    <property type="protein sequence ID" value="KAK4190867.1"/>
    <property type="molecule type" value="Genomic_DNA"/>
</dbReference>
<dbReference type="InterPro" id="IPR024535">
    <property type="entry name" value="RHGA/B-epi-like_pectate_lyase"/>
</dbReference>
<dbReference type="Gene3D" id="2.160.20.10">
    <property type="entry name" value="Single-stranded right-handed beta-helix, Pectin lyase-like"/>
    <property type="match status" value="2"/>
</dbReference>
<dbReference type="PANTHER" id="PTHR33928">
    <property type="entry name" value="POLYGALACTURONASE QRT3"/>
    <property type="match status" value="1"/>
</dbReference>
<dbReference type="AlphaFoldDB" id="A0AAN7ALV5"/>
<feature type="domain" description="Rhamnogalacturonase A/B/Epimerase-like pectate lyase" evidence="2">
    <location>
        <begin position="49"/>
        <end position="269"/>
    </location>
</feature>
<dbReference type="Pfam" id="PF12708">
    <property type="entry name" value="Pect-lyase_RHGA_epim"/>
    <property type="match status" value="2"/>
</dbReference>
<dbReference type="InterPro" id="IPR039279">
    <property type="entry name" value="QRT3-like"/>
</dbReference>
<dbReference type="GO" id="GO:0004650">
    <property type="term" value="F:polygalacturonase activity"/>
    <property type="evidence" value="ECO:0007669"/>
    <property type="project" value="InterPro"/>
</dbReference>
<reference evidence="3" key="2">
    <citation type="submission" date="2023-05" db="EMBL/GenBank/DDBJ databases">
        <authorList>
            <consortium name="Lawrence Berkeley National Laboratory"/>
            <person name="Steindorff A."/>
            <person name="Hensen N."/>
            <person name="Bonometti L."/>
            <person name="Westerberg I."/>
            <person name="Brannstrom I.O."/>
            <person name="Guillou S."/>
            <person name="Cros-Aarteil S."/>
            <person name="Calhoun S."/>
            <person name="Haridas S."/>
            <person name="Kuo A."/>
            <person name="Mondo S."/>
            <person name="Pangilinan J."/>
            <person name="Riley R."/>
            <person name="Labutti K."/>
            <person name="Andreopoulos B."/>
            <person name="Lipzen A."/>
            <person name="Chen C."/>
            <person name="Yanf M."/>
            <person name="Daum C."/>
            <person name="Ng V."/>
            <person name="Clum A."/>
            <person name="Ohm R."/>
            <person name="Martin F."/>
            <person name="Silar P."/>
            <person name="Natvig D."/>
            <person name="Lalanne C."/>
            <person name="Gautier V."/>
            <person name="Ament-Velasquez S.L."/>
            <person name="Kruys A."/>
            <person name="Hutchinson M.I."/>
            <person name="Powell A.J."/>
            <person name="Barry K."/>
            <person name="Miller A.N."/>
            <person name="Grigoriev I.V."/>
            <person name="Debuchy R."/>
            <person name="Gladieux P."/>
            <person name="Thoren M.H."/>
            <person name="Johannesson H."/>
        </authorList>
    </citation>
    <scope>NUCLEOTIDE SEQUENCE</scope>
    <source>
        <strain evidence="3">PSN309</strain>
    </source>
</reference>
<name>A0AAN7ALV5_9PEZI</name>
<proteinExistence type="predicted"/>
<comment type="caution">
    <text evidence="3">The sequence shown here is derived from an EMBL/GenBank/DDBJ whole genome shotgun (WGS) entry which is preliminary data.</text>
</comment>